<feature type="region of interest" description="Disordered" evidence="1">
    <location>
        <begin position="246"/>
        <end position="265"/>
    </location>
</feature>
<protein>
    <recommendedName>
        <fullName evidence="2">ISXO2-like transposase domain-containing protein</fullName>
    </recommendedName>
</protein>
<dbReference type="InterPro" id="IPR053164">
    <property type="entry name" value="IS1016-like_transposase"/>
</dbReference>
<dbReference type="AlphaFoldDB" id="A0A0L8FJ23"/>
<evidence type="ECO:0000259" key="2">
    <source>
        <dbReference type="SMART" id="SM01126"/>
    </source>
</evidence>
<dbReference type="InterPro" id="IPR024445">
    <property type="entry name" value="Tnp_ISXO2-like"/>
</dbReference>
<dbReference type="SMART" id="SM01126">
    <property type="entry name" value="DDE_Tnp_IS1595"/>
    <property type="match status" value="1"/>
</dbReference>
<dbReference type="Pfam" id="PF12762">
    <property type="entry name" value="DDE_Tnp_IS1595"/>
    <property type="match status" value="1"/>
</dbReference>
<dbReference type="EMBL" id="KQ430628">
    <property type="protein sequence ID" value="KOF63876.1"/>
    <property type="molecule type" value="Genomic_DNA"/>
</dbReference>
<feature type="domain" description="ISXO2-like transposase" evidence="2">
    <location>
        <begin position="1"/>
        <end position="89"/>
    </location>
</feature>
<proteinExistence type="predicted"/>
<dbReference type="OrthoDB" id="6255506at2759"/>
<evidence type="ECO:0000256" key="1">
    <source>
        <dbReference type="SAM" id="MobiDB-lite"/>
    </source>
</evidence>
<gene>
    <name evidence="3" type="ORF">OCBIM_22018288mg</name>
</gene>
<dbReference type="PANTHER" id="PTHR47163:SF2">
    <property type="entry name" value="SI:DKEY-17M8.2"/>
    <property type="match status" value="1"/>
</dbReference>
<reference evidence="3" key="1">
    <citation type="submission" date="2015-07" db="EMBL/GenBank/DDBJ databases">
        <title>MeaNS - Measles Nucleotide Surveillance Program.</title>
        <authorList>
            <person name="Tran T."/>
            <person name="Druce J."/>
        </authorList>
    </citation>
    <scope>NUCLEOTIDE SEQUENCE</scope>
    <source>
        <strain evidence="3">UCB-OBI-ISO-001</strain>
        <tissue evidence="3">Gonad</tissue>
    </source>
</reference>
<name>A0A0L8FJ23_OCTBM</name>
<sequence length="371" mass="42359">MVDKFWKKGYMQQITDRKAETLEVAIIENVEPGTTIFTDMWPSYQNLQKLGYIHGTMNHSRNFVDPVSGLCTNSVEAFLSRIKRRLKYESGSCGNMEWSHIDEAMHRDYYNMKYKNLRENFQTFIKHTAINPTILNSALIVAKNHSHLTIKEIKVILEGRKSVISFDNKLWVQTDSPNCFDITMGAPDSAQITDLVGIYLLSYMCQPLTIKHLHGVIPKGKRHGRTTLVDADANANNILKHLSGKFVSNTGPNDPMGRRCKPNKHPRTKEMFESLTSKPLQQPDVDSDNDSKTSAIMPTNTVRGHKYDFLKKIMKKCNSTDIGDLIRFCKTTNRVKYQNEWNNIYRNTPNLQTIIQAAATETNIETLATPI</sequence>
<organism evidence="3">
    <name type="scientific">Octopus bimaculoides</name>
    <name type="common">California two-spotted octopus</name>
    <dbReference type="NCBI Taxonomy" id="37653"/>
    <lineage>
        <taxon>Eukaryota</taxon>
        <taxon>Metazoa</taxon>
        <taxon>Spiralia</taxon>
        <taxon>Lophotrochozoa</taxon>
        <taxon>Mollusca</taxon>
        <taxon>Cephalopoda</taxon>
        <taxon>Coleoidea</taxon>
        <taxon>Octopodiformes</taxon>
        <taxon>Octopoda</taxon>
        <taxon>Incirrata</taxon>
        <taxon>Octopodidae</taxon>
        <taxon>Octopus</taxon>
    </lineage>
</organism>
<accession>A0A0L8FJ23</accession>
<feature type="region of interest" description="Disordered" evidence="1">
    <location>
        <begin position="273"/>
        <end position="297"/>
    </location>
</feature>
<dbReference type="PANTHER" id="PTHR47163">
    <property type="entry name" value="DDE_TNP_IS1595 DOMAIN-CONTAINING PROTEIN"/>
    <property type="match status" value="1"/>
</dbReference>
<evidence type="ECO:0000313" key="3">
    <source>
        <dbReference type="EMBL" id="KOF63876.1"/>
    </source>
</evidence>